<dbReference type="AlphaFoldDB" id="X0Z0I4"/>
<dbReference type="EMBL" id="BARS01050894">
    <property type="protein sequence ID" value="GAG52182.1"/>
    <property type="molecule type" value="Genomic_DNA"/>
</dbReference>
<name>X0Z0I4_9ZZZZ</name>
<organism evidence="2">
    <name type="scientific">marine sediment metagenome</name>
    <dbReference type="NCBI Taxonomy" id="412755"/>
    <lineage>
        <taxon>unclassified sequences</taxon>
        <taxon>metagenomes</taxon>
        <taxon>ecological metagenomes</taxon>
    </lineage>
</organism>
<dbReference type="PANTHER" id="PTHR34351:SF1">
    <property type="entry name" value="SLR1927 PROTEIN"/>
    <property type="match status" value="1"/>
</dbReference>
<sequence>SRFPLDIASVRKRVVAGTSADILLYATSRASARLHVFLSPVDSWVAITPQRFTLDRDRIKLDVTISASLAGLPYPQLEASVVDARGFIQTNQMVEALELDVIPRATYAEWLAERYLERTGTEGALISTRTSETTTTLRRGSEYFGSRGYQPGDPLRDIDWKHTAKLGKLIVKEQYVEGGGQAAILGANLSVTSAEEADRVAFDMITAALTLAREAIPTALAIYNHQKVVLTTPILDP</sequence>
<reference evidence="2" key="1">
    <citation type="journal article" date="2014" name="Front. Microbiol.">
        <title>High frequency of phylogenetically diverse reductive dehalogenase-homologous genes in deep subseafloor sedimentary metagenomes.</title>
        <authorList>
            <person name="Kawai M."/>
            <person name="Futagami T."/>
            <person name="Toyoda A."/>
            <person name="Takaki Y."/>
            <person name="Nishi S."/>
            <person name="Hori S."/>
            <person name="Arai W."/>
            <person name="Tsubouchi T."/>
            <person name="Morono Y."/>
            <person name="Uchiyama I."/>
            <person name="Ito T."/>
            <person name="Fujiyama A."/>
            <person name="Inagaki F."/>
            <person name="Takami H."/>
        </authorList>
    </citation>
    <scope>NUCLEOTIDE SEQUENCE</scope>
    <source>
        <strain evidence="2">Expedition CK06-06</strain>
    </source>
</reference>
<evidence type="ECO:0000313" key="2">
    <source>
        <dbReference type="EMBL" id="GAG52182.1"/>
    </source>
</evidence>
<gene>
    <name evidence="2" type="ORF">S01H1_75902</name>
</gene>
<protein>
    <recommendedName>
        <fullName evidence="1">DUF58 domain-containing protein</fullName>
    </recommendedName>
</protein>
<dbReference type="InterPro" id="IPR002881">
    <property type="entry name" value="DUF58"/>
</dbReference>
<dbReference type="PANTHER" id="PTHR34351">
    <property type="entry name" value="SLR1927 PROTEIN-RELATED"/>
    <property type="match status" value="1"/>
</dbReference>
<evidence type="ECO:0000259" key="1">
    <source>
        <dbReference type="Pfam" id="PF01882"/>
    </source>
</evidence>
<dbReference type="Pfam" id="PF01882">
    <property type="entry name" value="DUF58"/>
    <property type="match status" value="1"/>
</dbReference>
<comment type="caution">
    <text evidence="2">The sequence shown here is derived from an EMBL/GenBank/DDBJ whole genome shotgun (WGS) entry which is preliminary data.</text>
</comment>
<accession>X0Z0I4</accession>
<feature type="non-terminal residue" evidence="2">
    <location>
        <position position="237"/>
    </location>
</feature>
<proteinExistence type="predicted"/>
<feature type="domain" description="DUF58" evidence="1">
    <location>
        <begin position="146"/>
        <end position="177"/>
    </location>
</feature>
<feature type="non-terminal residue" evidence="2">
    <location>
        <position position="1"/>
    </location>
</feature>